<proteinExistence type="predicted"/>
<dbReference type="PROSITE" id="PS51747">
    <property type="entry name" value="CYT_DCMP_DEAMINASES_2"/>
    <property type="match status" value="1"/>
</dbReference>
<dbReference type="PANTHER" id="PTHR11079:SF162">
    <property type="entry name" value="RIBOFLAVIN BIOSYNTHESIS PROTEIN PYRD, CHLOROPLASTIC"/>
    <property type="match status" value="1"/>
</dbReference>
<dbReference type="InterPro" id="IPR004794">
    <property type="entry name" value="Eubact_RibD"/>
</dbReference>
<evidence type="ECO:0000256" key="2">
    <source>
        <dbReference type="ARBA" id="ARBA00012766"/>
    </source>
</evidence>
<keyword evidence="4" id="KW-0862">Zinc</keyword>
<gene>
    <name evidence="6" type="primary">ribD</name>
    <name evidence="6" type="ORF">ACFSCY_21440</name>
</gene>
<dbReference type="InterPro" id="IPR016193">
    <property type="entry name" value="Cytidine_deaminase-like"/>
</dbReference>
<dbReference type="NCBIfam" id="TIGR00326">
    <property type="entry name" value="eubact_ribD"/>
    <property type="match status" value="1"/>
</dbReference>
<dbReference type="EMBL" id="JBHUCP010000017">
    <property type="protein sequence ID" value="MFD1531999.1"/>
    <property type="molecule type" value="Genomic_DNA"/>
</dbReference>
<dbReference type="SUPFAM" id="SSF53927">
    <property type="entry name" value="Cytidine deaminase-like"/>
    <property type="match status" value="1"/>
</dbReference>
<evidence type="ECO:0000259" key="5">
    <source>
        <dbReference type="PROSITE" id="PS51747"/>
    </source>
</evidence>
<dbReference type="RefSeq" id="WP_343980353.1">
    <property type="nucleotide sequence ID" value="NZ_BAAAJG010000012.1"/>
</dbReference>
<dbReference type="InterPro" id="IPR024072">
    <property type="entry name" value="DHFR-like_dom_sf"/>
</dbReference>
<dbReference type="Proteomes" id="UP001597145">
    <property type="component" value="Unassembled WGS sequence"/>
</dbReference>
<dbReference type="GO" id="GO:0008703">
    <property type="term" value="F:5-amino-6-(5-phosphoribosylamino)uracil reductase activity"/>
    <property type="evidence" value="ECO:0007669"/>
    <property type="project" value="UniProtKB-EC"/>
</dbReference>
<dbReference type="InterPro" id="IPR016192">
    <property type="entry name" value="APOBEC/CMP_deaminase_Zn-bd"/>
</dbReference>
<dbReference type="CDD" id="cd01284">
    <property type="entry name" value="Riboflavin_deaminase-reductase"/>
    <property type="match status" value="1"/>
</dbReference>
<accession>A0ABW4FN24</accession>
<dbReference type="GO" id="GO:0008835">
    <property type="term" value="F:diaminohydroxyphosphoribosylaminopyrimidine deaminase activity"/>
    <property type="evidence" value="ECO:0007669"/>
    <property type="project" value="UniProtKB-EC"/>
</dbReference>
<dbReference type="PROSITE" id="PS00903">
    <property type="entry name" value="CYT_DCMP_DEAMINASES_1"/>
    <property type="match status" value="1"/>
</dbReference>
<dbReference type="Pfam" id="PF00383">
    <property type="entry name" value="dCMP_cyt_deam_1"/>
    <property type="match status" value="1"/>
</dbReference>
<dbReference type="SUPFAM" id="SSF53597">
    <property type="entry name" value="Dihydrofolate reductase-like"/>
    <property type="match status" value="1"/>
</dbReference>
<dbReference type="InterPro" id="IPR002125">
    <property type="entry name" value="CMP_dCMP_dom"/>
</dbReference>
<dbReference type="Gene3D" id="3.40.430.10">
    <property type="entry name" value="Dihydrofolate Reductase, subunit A"/>
    <property type="match status" value="1"/>
</dbReference>
<organism evidence="6 7">
    <name type="scientific">Pseudonocardia aurantiaca</name>
    <dbReference type="NCBI Taxonomy" id="75290"/>
    <lineage>
        <taxon>Bacteria</taxon>
        <taxon>Bacillati</taxon>
        <taxon>Actinomycetota</taxon>
        <taxon>Actinomycetes</taxon>
        <taxon>Pseudonocardiales</taxon>
        <taxon>Pseudonocardiaceae</taxon>
        <taxon>Pseudonocardia</taxon>
    </lineage>
</organism>
<evidence type="ECO:0000256" key="4">
    <source>
        <dbReference type="ARBA" id="ARBA00022833"/>
    </source>
</evidence>
<name>A0ABW4FN24_9PSEU</name>
<sequence>MSTHETEIAAMQRAITISALGLGSTSPNPPVGCVILDRDGMPVGEGYHRRKGEAHAEVNALAAAGPKAAGGTAVVTLEPCNHYGRTPPCHHAILDAGIVRVMIAVIDPTSRGEGGAARLREAGVDVEVGLLADEALVVLGVWLDALTSGRPRVRWVYESGPDGPRPWPEELLSRTGLRAGSDAVLHSDGRVEEGISGAHGPGAFALPHSVAVDDAAGALNALYAGGVRSLVLHSGAELAERFLKQQLVDGVDVFLPVSDPSARAQPDPPLPPGFEIRTVTRLASSLVLHAERAEPTNQ</sequence>
<dbReference type="Gene3D" id="3.40.140.10">
    <property type="entry name" value="Cytidine Deaminase, domain 2"/>
    <property type="match status" value="1"/>
</dbReference>
<protein>
    <recommendedName>
        <fullName evidence="2">diaminohydroxyphosphoribosylaminopyrimidine deaminase</fullName>
        <ecNumber evidence="2">3.5.4.26</ecNumber>
    </recommendedName>
</protein>
<comment type="caution">
    <text evidence="6">The sequence shown here is derived from an EMBL/GenBank/DDBJ whole genome shotgun (WGS) entry which is preliminary data.</text>
</comment>
<evidence type="ECO:0000256" key="1">
    <source>
        <dbReference type="ARBA" id="ARBA00004882"/>
    </source>
</evidence>
<keyword evidence="6" id="KW-0560">Oxidoreductase</keyword>
<keyword evidence="7" id="KW-1185">Reference proteome</keyword>
<evidence type="ECO:0000256" key="3">
    <source>
        <dbReference type="ARBA" id="ARBA00022723"/>
    </source>
</evidence>
<evidence type="ECO:0000313" key="6">
    <source>
        <dbReference type="EMBL" id="MFD1531999.1"/>
    </source>
</evidence>
<reference evidence="7" key="1">
    <citation type="journal article" date="2019" name="Int. J. Syst. Evol. Microbiol.">
        <title>The Global Catalogue of Microorganisms (GCM) 10K type strain sequencing project: providing services to taxonomists for standard genome sequencing and annotation.</title>
        <authorList>
            <consortium name="The Broad Institute Genomics Platform"/>
            <consortium name="The Broad Institute Genome Sequencing Center for Infectious Disease"/>
            <person name="Wu L."/>
            <person name="Ma J."/>
        </authorList>
    </citation>
    <scope>NUCLEOTIDE SEQUENCE [LARGE SCALE GENOMIC DNA]</scope>
    <source>
        <strain evidence="7">JCM 12165</strain>
    </source>
</reference>
<keyword evidence="6" id="KW-0378">Hydrolase</keyword>
<feature type="domain" description="CMP/dCMP-type deaminase" evidence="5">
    <location>
        <begin position="5"/>
        <end position="126"/>
    </location>
</feature>
<comment type="pathway">
    <text evidence="1">Cofactor biosynthesis; riboflavin biosynthesis; 5-amino-6-(D-ribitylamino)uracil from GTP: step 2/4.</text>
</comment>
<dbReference type="PANTHER" id="PTHR11079">
    <property type="entry name" value="CYTOSINE DEAMINASE FAMILY MEMBER"/>
    <property type="match status" value="1"/>
</dbReference>
<evidence type="ECO:0000313" key="7">
    <source>
        <dbReference type="Proteomes" id="UP001597145"/>
    </source>
</evidence>
<dbReference type="EC" id="3.5.4.26" evidence="2"/>
<keyword evidence="3" id="KW-0479">Metal-binding</keyword>